<dbReference type="EMBL" id="PQIB02000018">
    <property type="protein sequence ID" value="RLM56187.1"/>
    <property type="molecule type" value="Genomic_DNA"/>
</dbReference>
<keyword evidence="3" id="KW-0732">Signal</keyword>
<sequence>MEMKLAISLAIVTALLMHHPSLTVATIAHHTITPANASLAGFSLQLVAAADHEGLDHTVRRGSDGFLHLQSRFRTDLPPRPPSGGANSSAANATTTLRDPEMYAPLRLAAALVVGVGTGNGRQDYLFKVVDTSSTLIWMQCKGCDPHSPQRHQLFDTTASPTFRLVPGTDPFCRTPYPYWSSSPGTRARSASTARAADQLTYSMRMSASERPRRAFHFQNDGVFAGVIGATAVARGLTRFSYCLFHGGEANRRCAKHSVQRSGKLSDLFKLLVDQNLCSQIRRFVSSDFSSWRHIEWEAWQVVGDP</sequence>
<evidence type="ECO:0000313" key="5">
    <source>
        <dbReference type="EMBL" id="RLM56187.1"/>
    </source>
</evidence>
<dbReference type="InterPro" id="IPR032861">
    <property type="entry name" value="TAXi_N"/>
</dbReference>
<evidence type="ECO:0000313" key="6">
    <source>
        <dbReference type="Proteomes" id="UP000275267"/>
    </source>
</evidence>
<evidence type="ECO:0000256" key="1">
    <source>
        <dbReference type="ARBA" id="ARBA00007447"/>
    </source>
</evidence>
<gene>
    <name evidence="5" type="ORF">C2845_PM10G08120</name>
</gene>
<feature type="compositionally biased region" description="Low complexity" evidence="2">
    <location>
        <begin position="83"/>
        <end position="94"/>
    </location>
</feature>
<comment type="similarity">
    <text evidence="1">Belongs to the peptidase A1 family.</text>
</comment>
<feature type="signal peptide" evidence="3">
    <location>
        <begin position="1"/>
        <end position="25"/>
    </location>
</feature>
<feature type="chain" id="PRO_5018201787" description="Xylanase inhibitor N-terminal domain-containing protein" evidence="3">
    <location>
        <begin position="26"/>
        <end position="306"/>
    </location>
</feature>
<evidence type="ECO:0000259" key="4">
    <source>
        <dbReference type="Pfam" id="PF14543"/>
    </source>
</evidence>
<comment type="caution">
    <text evidence="5">The sequence shown here is derived from an EMBL/GenBank/DDBJ whole genome shotgun (WGS) entry which is preliminary data.</text>
</comment>
<evidence type="ECO:0000256" key="3">
    <source>
        <dbReference type="SAM" id="SignalP"/>
    </source>
</evidence>
<dbReference type="SUPFAM" id="SSF50630">
    <property type="entry name" value="Acid proteases"/>
    <property type="match status" value="1"/>
</dbReference>
<accession>A0A3L6PF28</accession>
<evidence type="ECO:0000256" key="2">
    <source>
        <dbReference type="SAM" id="MobiDB-lite"/>
    </source>
</evidence>
<dbReference type="Pfam" id="PF14543">
    <property type="entry name" value="TAXi_N"/>
    <property type="match status" value="1"/>
</dbReference>
<proteinExistence type="inferred from homology"/>
<feature type="region of interest" description="Disordered" evidence="2">
    <location>
        <begin position="73"/>
        <end position="94"/>
    </location>
</feature>
<dbReference type="InterPro" id="IPR021109">
    <property type="entry name" value="Peptidase_aspartic_dom_sf"/>
</dbReference>
<reference evidence="6" key="1">
    <citation type="journal article" date="2019" name="Nat. Commun.">
        <title>The genome of broomcorn millet.</title>
        <authorList>
            <person name="Zou C."/>
            <person name="Miki D."/>
            <person name="Li D."/>
            <person name="Tang Q."/>
            <person name="Xiao L."/>
            <person name="Rajput S."/>
            <person name="Deng P."/>
            <person name="Jia W."/>
            <person name="Huang R."/>
            <person name="Zhang M."/>
            <person name="Sun Y."/>
            <person name="Hu J."/>
            <person name="Fu X."/>
            <person name="Schnable P.S."/>
            <person name="Li F."/>
            <person name="Zhang H."/>
            <person name="Feng B."/>
            <person name="Zhu X."/>
            <person name="Liu R."/>
            <person name="Schnable J.C."/>
            <person name="Zhu J.-K."/>
            <person name="Zhang H."/>
        </authorList>
    </citation>
    <scope>NUCLEOTIDE SEQUENCE [LARGE SCALE GENOMIC DNA]</scope>
</reference>
<dbReference type="OrthoDB" id="2747330at2759"/>
<protein>
    <recommendedName>
        <fullName evidence="4">Xylanase inhibitor N-terminal domain-containing protein</fullName>
    </recommendedName>
</protein>
<organism evidence="5 6">
    <name type="scientific">Panicum miliaceum</name>
    <name type="common">Proso millet</name>
    <name type="synonym">Broomcorn millet</name>
    <dbReference type="NCBI Taxonomy" id="4540"/>
    <lineage>
        <taxon>Eukaryota</taxon>
        <taxon>Viridiplantae</taxon>
        <taxon>Streptophyta</taxon>
        <taxon>Embryophyta</taxon>
        <taxon>Tracheophyta</taxon>
        <taxon>Spermatophyta</taxon>
        <taxon>Magnoliopsida</taxon>
        <taxon>Liliopsida</taxon>
        <taxon>Poales</taxon>
        <taxon>Poaceae</taxon>
        <taxon>PACMAD clade</taxon>
        <taxon>Panicoideae</taxon>
        <taxon>Panicodae</taxon>
        <taxon>Paniceae</taxon>
        <taxon>Panicinae</taxon>
        <taxon>Panicum</taxon>
        <taxon>Panicum sect. Panicum</taxon>
    </lineage>
</organism>
<name>A0A3L6PF28_PANMI</name>
<keyword evidence="6" id="KW-1185">Reference proteome</keyword>
<feature type="domain" description="Xylanase inhibitor N-terminal" evidence="4">
    <location>
        <begin position="116"/>
        <end position="205"/>
    </location>
</feature>
<dbReference type="AlphaFoldDB" id="A0A3L6PF28"/>
<dbReference type="STRING" id="4540.A0A3L6PF28"/>
<dbReference type="Proteomes" id="UP000275267">
    <property type="component" value="Unassembled WGS sequence"/>
</dbReference>
<dbReference type="Gene3D" id="2.40.70.10">
    <property type="entry name" value="Acid Proteases"/>
    <property type="match status" value="1"/>
</dbReference>